<dbReference type="AlphaFoldDB" id="A0A183FMW6"/>
<protein>
    <submittedName>
        <fullName evidence="3">HTH_48 domain-containing protein</fullName>
    </submittedName>
</protein>
<proteinExistence type="predicted"/>
<dbReference type="WBParaSite" id="HPBE_0000877301-mRNA-1">
    <property type="protein sequence ID" value="HPBE_0000877301-mRNA-1"/>
    <property type="gene ID" value="HPBE_0000877301"/>
</dbReference>
<dbReference type="Proteomes" id="UP000050761">
    <property type="component" value="Unassembled WGS sequence"/>
</dbReference>
<sequence length="97" mass="11282">MSEKRQKRHARDSRLEQIVAPARRGHRLDCGMCMENGEARKVSKRLARDDQLRDQEATRRLSFWFSVVLDEREEGTPVLVRLAVTQYGIELLESLSV</sequence>
<accession>A0A3P7YZJ0</accession>
<evidence type="ECO:0000313" key="1">
    <source>
        <dbReference type="EMBL" id="VDO77744.1"/>
    </source>
</evidence>
<evidence type="ECO:0000313" key="2">
    <source>
        <dbReference type="Proteomes" id="UP000050761"/>
    </source>
</evidence>
<reference evidence="3" key="2">
    <citation type="submission" date="2019-09" db="UniProtKB">
        <authorList>
            <consortium name="WormBaseParasite"/>
        </authorList>
    </citation>
    <scope>IDENTIFICATION</scope>
</reference>
<name>A0A183FMW6_HELPZ</name>
<reference evidence="1 2" key="1">
    <citation type="submission" date="2018-11" db="EMBL/GenBank/DDBJ databases">
        <authorList>
            <consortium name="Pathogen Informatics"/>
        </authorList>
    </citation>
    <scope>NUCLEOTIDE SEQUENCE [LARGE SCALE GENOMIC DNA]</scope>
</reference>
<organism evidence="2 3">
    <name type="scientific">Heligmosomoides polygyrus</name>
    <name type="common">Parasitic roundworm</name>
    <dbReference type="NCBI Taxonomy" id="6339"/>
    <lineage>
        <taxon>Eukaryota</taxon>
        <taxon>Metazoa</taxon>
        <taxon>Ecdysozoa</taxon>
        <taxon>Nematoda</taxon>
        <taxon>Chromadorea</taxon>
        <taxon>Rhabditida</taxon>
        <taxon>Rhabditina</taxon>
        <taxon>Rhabditomorpha</taxon>
        <taxon>Strongyloidea</taxon>
        <taxon>Heligmosomidae</taxon>
        <taxon>Heligmosomoides</taxon>
    </lineage>
</organism>
<evidence type="ECO:0000313" key="3">
    <source>
        <dbReference type="WBParaSite" id="HPBE_0000877301-mRNA-1"/>
    </source>
</evidence>
<keyword evidence="2" id="KW-1185">Reference proteome</keyword>
<accession>A0A183FMW6</accession>
<gene>
    <name evidence="1" type="ORF">HPBE_LOCUS8774</name>
</gene>
<dbReference type="EMBL" id="UZAH01026248">
    <property type="protein sequence ID" value="VDO77744.1"/>
    <property type="molecule type" value="Genomic_DNA"/>
</dbReference>